<comment type="caution">
    <text evidence="3">The sequence shown here is derived from an EMBL/GenBank/DDBJ whole genome shotgun (WGS) entry which is preliminary data.</text>
</comment>
<protein>
    <recommendedName>
        <fullName evidence="2">Protein kinase domain-containing protein</fullName>
    </recommendedName>
</protein>
<dbReference type="SUPFAM" id="SSF56112">
    <property type="entry name" value="Protein kinase-like (PK-like)"/>
    <property type="match status" value="1"/>
</dbReference>
<dbReference type="Gene3D" id="1.10.510.10">
    <property type="entry name" value="Transferase(Phosphotransferase) domain 1"/>
    <property type="match status" value="1"/>
</dbReference>
<evidence type="ECO:0000313" key="3">
    <source>
        <dbReference type="EMBL" id="GAV06765.1"/>
    </source>
</evidence>
<dbReference type="GO" id="GO:0044773">
    <property type="term" value="P:mitotic DNA damage checkpoint signaling"/>
    <property type="evidence" value="ECO:0007669"/>
    <property type="project" value="TreeGrafter"/>
</dbReference>
<organism evidence="3 4">
    <name type="scientific">Ramazzottius varieornatus</name>
    <name type="common">Water bear</name>
    <name type="synonym">Tardigrade</name>
    <dbReference type="NCBI Taxonomy" id="947166"/>
    <lineage>
        <taxon>Eukaryota</taxon>
        <taxon>Metazoa</taxon>
        <taxon>Ecdysozoa</taxon>
        <taxon>Tardigrada</taxon>
        <taxon>Eutardigrada</taxon>
        <taxon>Parachela</taxon>
        <taxon>Hypsibioidea</taxon>
        <taxon>Ramazzottiidae</taxon>
        <taxon>Ramazzottius</taxon>
    </lineage>
</organism>
<evidence type="ECO:0000259" key="2">
    <source>
        <dbReference type="PROSITE" id="PS50011"/>
    </source>
</evidence>
<gene>
    <name evidence="3" type="primary">RvY_16696-1</name>
    <name evidence="3" type="synonym">RvY_16696.1</name>
    <name evidence="3" type="ORF">RvY_16696</name>
</gene>
<dbReference type="InterPro" id="IPR011009">
    <property type="entry name" value="Kinase-like_dom_sf"/>
</dbReference>
<dbReference type="PANTHER" id="PTHR44167:SF24">
    <property type="entry name" value="SERINE_THREONINE-PROTEIN KINASE CHK2"/>
    <property type="match status" value="1"/>
</dbReference>
<dbReference type="InterPro" id="IPR008271">
    <property type="entry name" value="Ser/Thr_kinase_AS"/>
</dbReference>
<evidence type="ECO:0000256" key="1">
    <source>
        <dbReference type="SAM" id="MobiDB-lite"/>
    </source>
</evidence>
<dbReference type="STRING" id="947166.A0A1D1VZG0"/>
<dbReference type="GO" id="GO:0004674">
    <property type="term" value="F:protein serine/threonine kinase activity"/>
    <property type="evidence" value="ECO:0007669"/>
    <property type="project" value="TreeGrafter"/>
</dbReference>
<dbReference type="Proteomes" id="UP000186922">
    <property type="component" value="Unassembled WGS sequence"/>
</dbReference>
<accession>A0A1D1VZG0</accession>
<name>A0A1D1VZG0_RAMVA</name>
<dbReference type="AlphaFoldDB" id="A0A1D1VZG0"/>
<dbReference type="Pfam" id="PF00069">
    <property type="entry name" value="Pkinase"/>
    <property type="match status" value="1"/>
</dbReference>
<dbReference type="PROSITE" id="PS50011">
    <property type="entry name" value="PROTEIN_KINASE_DOM"/>
    <property type="match status" value="1"/>
</dbReference>
<sequence length="510" mass="57081">MNDGGNVQQLMSTDNIQLRLPNEQETEDEEFRTMVSVDANDRPLRVHFLSANYFIRKHTHYTVENELGKGGQGAVYKVVRKDNATEVRALKLMSRTPSSNLSAVRREVAVLTNLRAASVTNMMSNHSLCHWYDHAISSKWLLLMFQFCRGGDLQHVMKSIYKDSAKVLSLKSVREIGLQLLNALVFLQGQGVMHLDVKPKNVFLEEVCGAVCKKSKFYELNDPKVRLGDFGLAHRIQNEAGDKRSVIGTFSYCAPEVLLGFWDKYRTKHCAHGDQNPPQNLRDNPEIGMASASDIWSLAVTLIQLVHGERLFALVMKELHAKTANKIHKIYYSIGKVQWVLGCVLPASMNEAFTTLQSEVFAETARSNQGMTEGSGETPTPAWYGKPWSPTAGEVTFAQVKQNVLSTRATLVKKEPNKRHIKGEGAANVKFLFDLLDKMLIYSGSSRITAADALTHSFFTGPRKITRQPKKRRVGRRKSAGAPKTKKLKTAKKCRSVSARKSRSVSARQS</sequence>
<dbReference type="SMART" id="SM00220">
    <property type="entry name" value="S_TKc"/>
    <property type="match status" value="1"/>
</dbReference>
<dbReference type="OrthoDB" id="4062651at2759"/>
<dbReference type="GO" id="GO:0005524">
    <property type="term" value="F:ATP binding"/>
    <property type="evidence" value="ECO:0007669"/>
    <property type="project" value="InterPro"/>
</dbReference>
<feature type="compositionally biased region" description="Basic residues" evidence="1">
    <location>
        <begin position="464"/>
        <end position="503"/>
    </location>
</feature>
<dbReference type="PROSITE" id="PS00108">
    <property type="entry name" value="PROTEIN_KINASE_ST"/>
    <property type="match status" value="1"/>
</dbReference>
<feature type="region of interest" description="Disordered" evidence="1">
    <location>
        <begin position="463"/>
        <end position="510"/>
    </location>
</feature>
<proteinExistence type="predicted"/>
<reference evidence="3 4" key="1">
    <citation type="journal article" date="2016" name="Nat. Commun.">
        <title>Extremotolerant tardigrade genome and improved radiotolerance of human cultured cells by tardigrade-unique protein.</title>
        <authorList>
            <person name="Hashimoto T."/>
            <person name="Horikawa D.D."/>
            <person name="Saito Y."/>
            <person name="Kuwahara H."/>
            <person name="Kozuka-Hata H."/>
            <person name="Shin-I T."/>
            <person name="Minakuchi Y."/>
            <person name="Ohishi K."/>
            <person name="Motoyama A."/>
            <person name="Aizu T."/>
            <person name="Enomoto A."/>
            <person name="Kondo K."/>
            <person name="Tanaka S."/>
            <person name="Hara Y."/>
            <person name="Koshikawa S."/>
            <person name="Sagara H."/>
            <person name="Miura T."/>
            <person name="Yokobori S."/>
            <person name="Miyagawa K."/>
            <person name="Suzuki Y."/>
            <person name="Kubo T."/>
            <person name="Oyama M."/>
            <person name="Kohara Y."/>
            <person name="Fujiyama A."/>
            <person name="Arakawa K."/>
            <person name="Katayama T."/>
            <person name="Toyoda A."/>
            <person name="Kunieda T."/>
        </authorList>
    </citation>
    <scope>NUCLEOTIDE SEQUENCE [LARGE SCALE GENOMIC DNA]</scope>
    <source>
        <strain evidence="3 4">YOKOZUNA-1</strain>
    </source>
</reference>
<dbReference type="Gene3D" id="3.30.200.20">
    <property type="entry name" value="Phosphorylase Kinase, domain 1"/>
    <property type="match status" value="1"/>
</dbReference>
<dbReference type="EMBL" id="BDGG01000014">
    <property type="protein sequence ID" value="GAV06765.1"/>
    <property type="molecule type" value="Genomic_DNA"/>
</dbReference>
<keyword evidence="4" id="KW-1185">Reference proteome</keyword>
<dbReference type="GO" id="GO:0005634">
    <property type="term" value="C:nucleus"/>
    <property type="evidence" value="ECO:0007669"/>
    <property type="project" value="TreeGrafter"/>
</dbReference>
<evidence type="ECO:0000313" key="4">
    <source>
        <dbReference type="Proteomes" id="UP000186922"/>
    </source>
</evidence>
<dbReference type="PANTHER" id="PTHR44167">
    <property type="entry name" value="OVARIAN-SPECIFIC SERINE/THREONINE-PROTEIN KINASE LOK-RELATED"/>
    <property type="match status" value="1"/>
</dbReference>
<dbReference type="InterPro" id="IPR000719">
    <property type="entry name" value="Prot_kinase_dom"/>
</dbReference>
<feature type="domain" description="Protein kinase" evidence="2">
    <location>
        <begin position="61"/>
        <end position="459"/>
    </location>
</feature>